<dbReference type="InterPro" id="IPR034294">
    <property type="entry name" value="Aquaporin_transptr"/>
</dbReference>
<evidence type="ECO:0000256" key="4">
    <source>
        <dbReference type="ARBA" id="ARBA00022692"/>
    </source>
</evidence>
<dbReference type="EMBL" id="JBJQND010000005">
    <property type="protein sequence ID" value="KAL3875608.1"/>
    <property type="molecule type" value="Genomic_DNA"/>
</dbReference>
<feature type="region of interest" description="Disordered" evidence="8">
    <location>
        <begin position="1"/>
        <end position="20"/>
    </location>
</feature>
<dbReference type="FunFam" id="1.20.1080.10:FF:000019">
    <property type="entry name" value="AQuaPorin or aquaglyceroporin related"/>
    <property type="match status" value="1"/>
</dbReference>
<dbReference type="InterPro" id="IPR023271">
    <property type="entry name" value="Aquaporin-like"/>
</dbReference>
<keyword evidence="5 9" id="KW-1133">Transmembrane helix</keyword>
<name>A0ABD3WSF4_SINWO</name>
<comment type="caution">
    <text evidence="10">The sequence shown here is derived from an EMBL/GenBank/DDBJ whole genome shotgun (WGS) entry which is preliminary data.</text>
</comment>
<dbReference type="Gene3D" id="1.20.1080.10">
    <property type="entry name" value="Glycerol uptake facilitator protein"/>
    <property type="match status" value="1"/>
</dbReference>
<gene>
    <name evidence="10" type="ORF">ACJMK2_033542</name>
</gene>
<evidence type="ECO:0000256" key="1">
    <source>
        <dbReference type="ARBA" id="ARBA00004141"/>
    </source>
</evidence>
<dbReference type="Pfam" id="PF00230">
    <property type="entry name" value="MIP"/>
    <property type="match status" value="1"/>
</dbReference>
<dbReference type="PRINTS" id="PR00783">
    <property type="entry name" value="MINTRINSICP"/>
</dbReference>
<dbReference type="SUPFAM" id="SSF81338">
    <property type="entry name" value="Aquaporin-like"/>
    <property type="match status" value="1"/>
</dbReference>
<keyword evidence="6 9" id="KW-0472">Membrane</keyword>
<feature type="transmembrane region" description="Helical" evidence="9">
    <location>
        <begin position="58"/>
        <end position="82"/>
    </location>
</feature>
<accession>A0ABD3WSF4</accession>
<evidence type="ECO:0000256" key="3">
    <source>
        <dbReference type="ARBA" id="ARBA00022448"/>
    </source>
</evidence>
<keyword evidence="11" id="KW-1185">Reference proteome</keyword>
<keyword evidence="3 7" id="KW-0813">Transport</keyword>
<organism evidence="10 11">
    <name type="scientific">Sinanodonta woodiana</name>
    <name type="common">Chinese pond mussel</name>
    <name type="synonym">Anodonta woodiana</name>
    <dbReference type="NCBI Taxonomy" id="1069815"/>
    <lineage>
        <taxon>Eukaryota</taxon>
        <taxon>Metazoa</taxon>
        <taxon>Spiralia</taxon>
        <taxon>Lophotrochozoa</taxon>
        <taxon>Mollusca</taxon>
        <taxon>Bivalvia</taxon>
        <taxon>Autobranchia</taxon>
        <taxon>Heteroconchia</taxon>
        <taxon>Palaeoheterodonta</taxon>
        <taxon>Unionida</taxon>
        <taxon>Unionoidea</taxon>
        <taxon>Unionidae</taxon>
        <taxon>Unioninae</taxon>
        <taxon>Sinanodonta</taxon>
    </lineage>
</organism>
<evidence type="ECO:0000256" key="2">
    <source>
        <dbReference type="ARBA" id="ARBA00006175"/>
    </source>
</evidence>
<dbReference type="GO" id="GO:0016020">
    <property type="term" value="C:membrane"/>
    <property type="evidence" value="ECO:0007669"/>
    <property type="project" value="UniProtKB-SubCell"/>
</dbReference>
<evidence type="ECO:0000256" key="9">
    <source>
        <dbReference type="SAM" id="Phobius"/>
    </source>
</evidence>
<evidence type="ECO:0000256" key="5">
    <source>
        <dbReference type="ARBA" id="ARBA00022989"/>
    </source>
</evidence>
<dbReference type="InterPro" id="IPR000425">
    <property type="entry name" value="MIP"/>
</dbReference>
<sequence>MSDSEAEKIMSDSETENLINTEHSPTGGFKTIVQPILAEFVGACVFVFIGCMASQNNLLTAVALAHGLTIALLIIGLGGISGGHFNPAVTLGVTLAGAIKPVLALGYFIAQVLGGLLGAAFVRAVLPYDIYVTTKGGRHSLGKGVDPGWAIFGEVILTTVLVFTVLMSSVNRLTKSKLAPLAIGFAVAVDIMSGGPTTGASMNPARAFGPAVVSFAAVSGSFDNHYVWWVGPLLGGVIAGLLYRCLFASSDKRWITGDRPV</sequence>
<keyword evidence="4 7" id="KW-0812">Transmembrane</keyword>
<dbReference type="AlphaFoldDB" id="A0ABD3WSF4"/>
<evidence type="ECO:0000256" key="6">
    <source>
        <dbReference type="ARBA" id="ARBA00023136"/>
    </source>
</evidence>
<evidence type="ECO:0000313" key="11">
    <source>
        <dbReference type="Proteomes" id="UP001634394"/>
    </source>
</evidence>
<dbReference type="PROSITE" id="PS00221">
    <property type="entry name" value="MIP"/>
    <property type="match status" value="1"/>
</dbReference>
<feature type="transmembrane region" description="Helical" evidence="9">
    <location>
        <begin position="102"/>
        <end position="126"/>
    </location>
</feature>
<dbReference type="PANTHER" id="PTHR19139">
    <property type="entry name" value="AQUAPORIN TRANSPORTER"/>
    <property type="match status" value="1"/>
</dbReference>
<evidence type="ECO:0008006" key="12">
    <source>
        <dbReference type="Google" id="ProtNLM"/>
    </source>
</evidence>
<evidence type="ECO:0000256" key="7">
    <source>
        <dbReference type="RuleBase" id="RU000477"/>
    </source>
</evidence>
<protein>
    <recommendedName>
        <fullName evidence="12">Aquaporin</fullName>
    </recommendedName>
</protein>
<reference evidence="10 11" key="1">
    <citation type="submission" date="2024-11" db="EMBL/GenBank/DDBJ databases">
        <title>Chromosome-level genome assembly of the freshwater bivalve Anodonta woodiana.</title>
        <authorList>
            <person name="Chen X."/>
        </authorList>
    </citation>
    <scope>NUCLEOTIDE SEQUENCE [LARGE SCALE GENOMIC DNA]</scope>
    <source>
        <strain evidence="10">MN2024</strain>
        <tissue evidence="10">Gills</tissue>
    </source>
</reference>
<comment type="subcellular location">
    <subcellularLocation>
        <location evidence="1">Membrane</location>
        <topology evidence="1">Multi-pass membrane protein</topology>
    </subcellularLocation>
</comment>
<evidence type="ECO:0000313" key="10">
    <source>
        <dbReference type="EMBL" id="KAL3875608.1"/>
    </source>
</evidence>
<feature type="transmembrane region" description="Helical" evidence="9">
    <location>
        <begin position="147"/>
        <end position="170"/>
    </location>
</feature>
<comment type="similarity">
    <text evidence="2 7">Belongs to the MIP/aquaporin (TC 1.A.8) family.</text>
</comment>
<feature type="compositionally biased region" description="Basic and acidic residues" evidence="8">
    <location>
        <begin position="1"/>
        <end position="11"/>
    </location>
</feature>
<dbReference type="PANTHER" id="PTHR19139:SF284">
    <property type="entry name" value="AQUAPORIN"/>
    <property type="match status" value="1"/>
</dbReference>
<evidence type="ECO:0000256" key="8">
    <source>
        <dbReference type="SAM" id="MobiDB-lite"/>
    </source>
</evidence>
<dbReference type="InterPro" id="IPR022357">
    <property type="entry name" value="MIP_CS"/>
</dbReference>
<feature type="transmembrane region" description="Helical" evidence="9">
    <location>
        <begin position="32"/>
        <end position="51"/>
    </location>
</feature>
<feature type="transmembrane region" description="Helical" evidence="9">
    <location>
        <begin position="226"/>
        <end position="246"/>
    </location>
</feature>
<dbReference type="Proteomes" id="UP001634394">
    <property type="component" value="Unassembled WGS sequence"/>
</dbReference>
<proteinExistence type="inferred from homology"/>